<dbReference type="EMBL" id="BBYQ01000185">
    <property type="protein sequence ID" value="GAP32842.1"/>
    <property type="molecule type" value="Genomic_DNA"/>
</dbReference>
<reference evidence="3" key="1">
    <citation type="submission" date="2015-07" db="EMBL/GenBank/DDBJ databases">
        <title>Nocardia seriolae U-1 whole genome shotgun sequence.</title>
        <authorList>
            <person name="Imajoh M."/>
            <person name="Fukumoto Y."/>
            <person name="Sukeda M."/>
            <person name="Yamane J."/>
            <person name="Yamasaki K."/>
            <person name="Shimizu M."/>
            <person name="Ohnishi K."/>
            <person name="Oshima S."/>
        </authorList>
    </citation>
    <scope>NUCLEOTIDE SEQUENCE [LARGE SCALE GENOMIC DNA]</scope>
    <source>
        <strain evidence="3">U-1</strain>
    </source>
</reference>
<evidence type="ECO:0000313" key="4">
    <source>
        <dbReference type="Proteomes" id="UP000180166"/>
    </source>
</evidence>
<dbReference type="Proteomes" id="UP000180166">
    <property type="component" value="Chromosome"/>
</dbReference>
<name>A0A0B8NQA3_9NOCA</name>
<dbReference type="AlphaFoldDB" id="A0A0B8NQA3"/>
<dbReference type="Proteomes" id="UP000037179">
    <property type="component" value="Unassembled WGS sequence"/>
</dbReference>
<reference evidence="2 3" key="2">
    <citation type="journal article" date="2016" name="Genome Announc.">
        <title>Draft Genome Sequence of Erythromycin- and Oxytetracycline-Sensitive Nocardia seriolae Strain U-1 (NBRC 110359).</title>
        <authorList>
            <person name="Imajoh M."/>
            <person name="Sukeda M."/>
            <person name="Shimizu M."/>
            <person name="Yamane J."/>
            <person name="Ohnishi K."/>
            <person name="Oshima S."/>
        </authorList>
    </citation>
    <scope>NUCLEOTIDE SEQUENCE [LARGE SCALE GENOMIC DNA]</scope>
    <source>
        <strain evidence="2 3">U-1</strain>
    </source>
</reference>
<gene>
    <name evidence="1" type="ORF">NS506_05768</name>
    <name evidence="2" type="ORF">NSK11_contig00185-0003</name>
</gene>
<evidence type="ECO:0000313" key="1">
    <source>
        <dbReference type="EMBL" id="APA99811.1"/>
    </source>
</evidence>
<protein>
    <submittedName>
        <fullName evidence="2">Uncharacterized protein</fullName>
    </submittedName>
</protein>
<organism evidence="2 3">
    <name type="scientific">Nocardia seriolae</name>
    <dbReference type="NCBI Taxonomy" id="37332"/>
    <lineage>
        <taxon>Bacteria</taxon>
        <taxon>Bacillati</taxon>
        <taxon>Actinomycetota</taxon>
        <taxon>Actinomycetes</taxon>
        <taxon>Mycobacteriales</taxon>
        <taxon>Nocardiaceae</taxon>
        <taxon>Nocardia</taxon>
    </lineage>
</organism>
<dbReference type="KEGG" id="nsr:NS506_05768"/>
<dbReference type="RefSeq" id="WP_071811772.1">
    <property type="nucleotide sequence ID" value="NZ_AP017900.1"/>
</dbReference>
<evidence type="ECO:0000313" key="3">
    <source>
        <dbReference type="Proteomes" id="UP000037179"/>
    </source>
</evidence>
<dbReference type="EMBL" id="CP017839">
    <property type="protein sequence ID" value="APA99811.1"/>
    <property type="molecule type" value="Genomic_DNA"/>
</dbReference>
<keyword evidence="3" id="KW-1185">Reference proteome</keyword>
<evidence type="ECO:0000313" key="2">
    <source>
        <dbReference type="EMBL" id="GAP32842.1"/>
    </source>
</evidence>
<accession>A0A0B8NQA3</accession>
<reference evidence="1 4" key="3">
    <citation type="submission" date="2016-10" db="EMBL/GenBank/DDBJ databases">
        <title>Genome sequence of Nocardia seriolae strain EM150506, isolated from Anguila japonica.</title>
        <authorList>
            <person name="Han H.-J."/>
        </authorList>
    </citation>
    <scope>NUCLEOTIDE SEQUENCE [LARGE SCALE GENOMIC DNA]</scope>
    <source>
        <strain evidence="1 4">EM150506</strain>
    </source>
</reference>
<sequence>MTTLPTEIKNLFASDGTKLPVRIFRTVTHRMSSSFPKMRTEAGTQAQVSIDLDGHLLGHLVLLVLP</sequence>
<proteinExistence type="predicted"/>